<dbReference type="InterPro" id="IPR000679">
    <property type="entry name" value="Znf_GATA"/>
</dbReference>
<dbReference type="PANTHER" id="PTHR10071:SF281">
    <property type="entry name" value="BOX A-BINDING FACTOR-RELATED"/>
    <property type="match status" value="1"/>
</dbReference>
<evidence type="ECO:0000313" key="10">
    <source>
        <dbReference type="Proteomes" id="UP000010094"/>
    </source>
</evidence>
<dbReference type="GO" id="GO:0045944">
    <property type="term" value="P:positive regulation of transcription by RNA polymerase II"/>
    <property type="evidence" value="ECO:0007669"/>
    <property type="project" value="TreeGrafter"/>
</dbReference>
<evidence type="ECO:0000256" key="4">
    <source>
        <dbReference type="ARBA" id="ARBA00022833"/>
    </source>
</evidence>
<dbReference type="GO" id="GO:0005634">
    <property type="term" value="C:nucleus"/>
    <property type="evidence" value="ECO:0007669"/>
    <property type="project" value="UniProtKB-SubCell"/>
</dbReference>
<sequence length="341" mass="38588">MTSVNKDDGGKRHIEDTQDKDLSDVEERRGFHKDDMNVEMEDIKGCEKKVFDGKEMEYGNRCHLKSFLQGVDGIKNYNRTVKICPGSDRLSSCKEDKDRGLISKYDAIEIPKITRELKRKAKQRICSNCSTTSTPSWRRGDQGKTLLCNACGLYQKLHGRTRPYMITSGGRTKALKGSHERIVCVSCNISFFTSDSKNAPSHLCESCLDYARSRRDQPDNSGEDERRNGFNGKVLGNRYGGVYDREVSEKYNPSCNYIGRDVMINRFRDYSSPSVAYPQPYGYYYLNEKYHDTPGFGGYGPSFPSRDLDTQFKDIYSGEMVSEGESGMDSCDANVNTPASI</sequence>
<feature type="domain" description="GATA-type" evidence="8">
    <location>
        <begin position="120"/>
        <end position="163"/>
    </location>
</feature>
<reference evidence="9 10" key="1">
    <citation type="journal article" date="2012" name="Proc. Natl. Acad. Sci. U.S.A.">
        <title>Gain and loss of multiple functionally related, horizontally transferred genes in the reduced genomes of two microsporidian parasites.</title>
        <authorList>
            <person name="Pombert J.-F."/>
            <person name="Selman M."/>
            <person name="Burki F."/>
            <person name="Bardell F.T."/>
            <person name="Farinelli L."/>
            <person name="Solter L.F."/>
            <person name="Whitman D.W."/>
            <person name="Weiss L.M."/>
            <person name="Corradi N."/>
            <person name="Keeling P.J."/>
        </authorList>
    </citation>
    <scope>NUCLEOTIDE SEQUENCE [LARGE SCALE GENOMIC DNA]</scope>
    <source>
        <strain evidence="9 10">SJ-2008</strain>
    </source>
</reference>
<dbReference type="Gene3D" id="3.30.50.10">
    <property type="entry name" value="Erythroid Transcription Factor GATA-1, subunit A"/>
    <property type="match status" value="1"/>
</dbReference>
<dbReference type="KEGG" id="ero:EROM_020170"/>
<dbReference type="EMBL" id="CP003519">
    <property type="protein sequence ID" value="AFN82492.1"/>
    <property type="molecule type" value="Genomic_DNA"/>
</dbReference>
<dbReference type="GO" id="GO:0000981">
    <property type="term" value="F:DNA-binding transcription factor activity, RNA polymerase II-specific"/>
    <property type="evidence" value="ECO:0007669"/>
    <property type="project" value="TreeGrafter"/>
</dbReference>
<dbReference type="InterPro" id="IPR039355">
    <property type="entry name" value="Transcription_factor_GATA"/>
</dbReference>
<dbReference type="VEuPathDB" id="MicrosporidiaDB:EROM_020170"/>
<accession>I7AQA1</accession>
<dbReference type="RefSeq" id="XP_009263989.1">
    <property type="nucleotide sequence ID" value="XM_009265714.1"/>
</dbReference>
<dbReference type="GO" id="GO:0008270">
    <property type="term" value="F:zinc ion binding"/>
    <property type="evidence" value="ECO:0007669"/>
    <property type="project" value="UniProtKB-KW"/>
</dbReference>
<name>I7AQA1_ENCRO</name>
<dbReference type="PROSITE" id="PS50114">
    <property type="entry name" value="GATA_ZN_FINGER_2"/>
    <property type="match status" value="1"/>
</dbReference>
<dbReference type="CDD" id="cd00202">
    <property type="entry name" value="ZnF_GATA"/>
    <property type="match status" value="1"/>
</dbReference>
<gene>
    <name evidence="9" type="ordered locus">EROM_020170</name>
</gene>
<keyword evidence="5" id="KW-0539">Nucleus</keyword>
<feature type="region of interest" description="Disordered" evidence="7">
    <location>
        <begin position="1"/>
        <end position="31"/>
    </location>
</feature>
<evidence type="ECO:0000256" key="7">
    <source>
        <dbReference type="SAM" id="MobiDB-lite"/>
    </source>
</evidence>
<evidence type="ECO:0000259" key="8">
    <source>
        <dbReference type="PROSITE" id="PS50114"/>
    </source>
</evidence>
<dbReference type="InterPro" id="IPR013088">
    <property type="entry name" value="Znf_NHR/GATA"/>
</dbReference>
<dbReference type="GeneID" id="20520775"/>
<dbReference type="Pfam" id="PF00320">
    <property type="entry name" value="GATA"/>
    <property type="match status" value="1"/>
</dbReference>
<dbReference type="OrthoDB" id="515401at2759"/>
<evidence type="ECO:0000256" key="1">
    <source>
        <dbReference type="ARBA" id="ARBA00004123"/>
    </source>
</evidence>
<organism evidence="9 10">
    <name type="scientific">Encephalitozoon romaleae (strain SJ-2008)</name>
    <name type="common">Microsporidian parasite</name>
    <dbReference type="NCBI Taxonomy" id="1178016"/>
    <lineage>
        <taxon>Eukaryota</taxon>
        <taxon>Fungi</taxon>
        <taxon>Fungi incertae sedis</taxon>
        <taxon>Microsporidia</taxon>
        <taxon>Unikaryonidae</taxon>
        <taxon>Encephalitozoon</taxon>
    </lineage>
</organism>
<dbReference type="PROSITE" id="PS00344">
    <property type="entry name" value="GATA_ZN_FINGER_1"/>
    <property type="match status" value="1"/>
</dbReference>
<dbReference type="GO" id="GO:0000122">
    <property type="term" value="P:negative regulation of transcription by RNA polymerase II"/>
    <property type="evidence" value="ECO:0007669"/>
    <property type="project" value="TreeGrafter"/>
</dbReference>
<keyword evidence="4" id="KW-0862">Zinc</keyword>
<evidence type="ECO:0000313" key="9">
    <source>
        <dbReference type="EMBL" id="AFN82492.1"/>
    </source>
</evidence>
<dbReference type="SUPFAM" id="SSF57716">
    <property type="entry name" value="Glucocorticoid receptor-like (DNA-binding domain)"/>
    <property type="match status" value="1"/>
</dbReference>
<keyword evidence="10" id="KW-1185">Reference proteome</keyword>
<dbReference type="Proteomes" id="UP000010094">
    <property type="component" value="Chromosome II"/>
</dbReference>
<proteinExistence type="predicted"/>
<comment type="subcellular location">
    <subcellularLocation>
        <location evidence="1">Nucleus</location>
    </subcellularLocation>
</comment>
<dbReference type="GO" id="GO:0000978">
    <property type="term" value="F:RNA polymerase II cis-regulatory region sequence-specific DNA binding"/>
    <property type="evidence" value="ECO:0007669"/>
    <property type="project" value="TreeGrafter"/>
</dbReference>
<dbReference type="AlphaFoldDB" id="I7AQA1"/>
<evidence type="ECO:0000256" key="6">
    <source>
        <dbReference type="PROSITE-ProRule" id="PRU00094"/>
    </source>
</evidence>
<keyword evidence="2" id="KW-0479">Metal-binding</keyword>
<protein>
    <submittedName>
        <fullName evidence="9">GATA zinc finger transcription factor 3</fullName>
    </submittedName>
</protein>
<keyword evidence="3 6" id="KW-0863">Zinc-finger</keyword>
<dbReference type="HOGENOM" id="CLU_813880_0_0_1"/>
<evidence type="ECO:0000256" key="3">
    <source>
        <dbReference type="ARBA" id="ARBA00022771"/>
    </source>
</evidence>
<dbReference type="PANTHER" id="PTHR10071">
    <property type="entry name" value="TRANSCRIPTION FACTOR GATA FAMILY MEMBER"/>
    <property type="match status" value="1"/>
</dbReference>
<feature type="region of interest" description="Disordered" evidence="7">
    <location>
        <begin position="322"/>
        <end position="341"/>
    </location>
</feature>
<dbReference type="SMART" id="SM00401">
    <property type="entry name" value="ZnF_GATA"/>
    <property type="match status" value="1"/>
</dbReference>
<evidence type="ECO:0000256" key="5">
    <source>
        <dbReference type="ARBA" id="ARBA00023242"/>
    </source>
</evidence>
<evidence type="ECO:0000256" key="2">
    <source>
        <dbReference type="ARBA" id="ARBA00022723"/>
    </source>
</evidence>